<evidence type="ECO:0000313" key="3">
    <source>
        <dbReference type="Proteomes" id="UP000813385"/>
    </source>
</evidence>
<feature type="region of interest" description="Disordered" evidence="1">
    <location>
        <begin position="1"/>
        <end position="135"/>
    </location>
</feature>
<dbReference type="EMBL" id="JAGPXD010000001">
    <property type="protein sequence ID" value="KAH7374955.1"/>
    <property type="molecule type" value="Genomic_DNA"/>
</dbReference>
<dbReference type="OrthoDB" id="3921198at2759"/>
<organism evidence="2 3">
    <name type="scientific">Plectosphaerella cucumerina</name>
    <dbReference type="NCBI Taxonomy" id="40658"/>
    <lineage>
        <taxon>Eukaryota</taxon>
        <taxon>Fungi</taxon>
        <taxon>Dikarya</taxon>
        <taxon>Ascomycota</taxon>
        <taxon>Pezizomycotina</taxon>
        <taxon>Sordariomycetes</taxon>
        <taxon>Hypocreomycetidae</taxon>
        <taxon>Glomerellales</taxon>
        <taxon>Plectosphaerellaceae</taxon>
        <taxon>Plectosphaerella</taxon>
    </lineage>
</organism>
<name>A0A8K0TQU5_9PEZI</name>
<accession>A0A8K0TQU5</accession>
<dbReference type="Proteomes" id="UP000813385">
    <property type="component" value="Unassembled WGS sequence"/>
</dbReference>
<protein>
    <submittedName>
        <fullName evidence="2">Uncharacterized protein</fullName>
    </submittedName>
</protein>
<feature type="compositionally biased region" description="Low complexity" evidence="1">
    <location>
        <begin position="8"/>
        <end position="38"/>
    </location>
</feature>
<feature type="compositionally biased region" description="Pro residues" evidence="1">
    <location>
        <begin position="69"/>
        <end position="81"/>
    </location>
</feature>
<keyword evidence="3" id="KW-1185">Reference proteome</keyword>
<gene>
    <name evidence="2" type="ORF">B0T11DRAFT_269440</name>
</gene>
<reference evidence="2" key="1">
    <citation type="journal article" date="2021" name="Nat. Commun.">
        <title>Genetic determinants of endophytism in the Arabidopsis root mycobiome.</title>
        <authorList>
            <person name="Mesny F."/>
            <person name="Miyauchi S."/>
            <person name="Thiergart T."/>
            <person name="Pickel B."/>
            <person name="Atanasova L."/>
            <person name="Karlsson M."/>
            <person name="Huettel B."/>
            <person name="Barry K.W."/>
            <person name="Haridas S."/>
            <person name="Chen C."/>
            <person name="Bauer D."/>
            <person name="Andreopoulos W."/>
            <person name="Pangilinan J."/>
            <person name="LaButti K."/>
            <person name="Riley R."/>
            <person name="Lipzen A."/>
            <person name="Clum A."/>
            <person name="Drula E."/>
            <person name="Henrissat B."/>
            <person name="Kohler A."/>
            <person name="Grigoriev I.V."/>
            <person name="Martin F.M."/>
            <person name="Hacquard S."/>
        </authorList>
    </citation>
    <scope>NUCLEOTIDE SEQUENCE</scope>
    <source>
        <strain evidence="2">MPI-CAGE-AT-0016</strain>
    </source>
</reference>
<evidence type="ECO:0000313" key="2">
    <source>
        <dbReference type="EMBL" id="KAH7374955.1"/>
    </source>
</evidence>
<sequence>MHPAPNLAEAPPKASSAEEGSRAGSVPHQQPSTPQPSHDALPTQLSADAPPQQRAENEMDHDHDHIMSPAPPPSLPPPPHQPEQQLQQPQHFEPLGTPIGAPVVGAHVGAHVGSPLGAPLPSTPPPMRKDTNSSISTQATLATTASAATNISLDNSNSSYSAEASPTMTSVFHVKDGVDVSNRVRASRRRTGPLSQQQREKAALIRKLGACPDCRRRRVACHPSHHNMTWEDAVKKYHRSHSPTIQDIAPSLSGQRPLSPGLSSLKAMFPHDSSEMDIDQPMGQPGQARLSDARLRTPLPTGPRLDKPNMLPGIETLKTDLQANVSRILANPHRSRYASVQVMLLYWQDDADPHVQSSVSELADVLDQFYHYTFHVETIPSTSEACKSPWRWLSRKITDFSEDRDQRDVLKIVYYNGYSYLDGNREMVLASCKDKEKAETLRWSGIQQVLEEACSDTLILMDAAYYPSSKMVRQQGVLELVAAAVSEEHFNELERSTFTKILADLLRTRASQRFTNAFSAAELHSKLLSSYPSHIQDRNPERETVSSFPSPLHMQMAGDARLASILLAPMNISPPRTSLPFGTEGQQLHLSLRLEDDPIDVDAWTEWLRNMPDGVKDVRVEGPYRPARGG</sequence>
<evidence type="ECO:0000256" key="1">
    <source>
        <dbReference type="SAM" id="MobiDB-lite"/>
    </source>
</evidence>
<feature type="compositionally biased region" description="Basic and acidic residues" evidence="1">
    <location>
        <begin position="55"/>
        <end position="66"/>
    </location>
</feature>
<dbReference type="AlphaFoldDB" id="A0A8K0TQU5"/>
<feature type="compositionally biased region" description="Low complexity" evidence="1">
    <location>
        <begin position="82"/>
        <end position="120"/>
    </location>
</feature>
<proteinExistence type="predicted"/>
<comment type="caution">
    <text evidence="2">The sequence shown here is derived from an EMBL/GenBank/DDBJ whole genome shotgun (WGS) entry which is preliminary data.</text>
</comment>